<dbReference type="CDD" id="cd06171">
    <property type="entry name" value="Sigma70_r4"/>
    <property type="match status" value="1"/>
</dbReference>
<organism evidence="2 3">
    <name type="scientific">Chitinophaga tropicalis</name>
    <dbReference type="NCBI Taxonomy" id="2683588"/>
    <lineage>
        <taxon>Bacteria</taxon>
        <taxon>Pseudomonadati</taxon>
        <taxon>Bacteroidota</taxon>
        <taxon>Chitinophagia</taxon>
        <taxon>Chitinophagales</taxon>
        <taxon>Chitinophagaceae</taxon>
        <taxon>Chitinophaga</taxon>
    </lineage>
</organism>
<dbReference type="InterPro" id="IPR052704">
    <property type="entry name" value="ECF_Sigma-70_Domain"/>
</dbReference>
<dbReference type="AlphaFoldDB" id="A0A7K1U808"/>
<gene>
    <name evidence="2" type="ORF">GO493_19680</name>
</gene>
<dbReference type="Gene3D" id="3.10.450.50">
    <property type="match status" value="1"/>
</dbReference>
<dbReference type="InterPro" id="IPR013324">
    <property type="entry name" value="RNA_pol_sigma_r3/r4-like"/>
</dbReference>
<dbReference type="InterPro" id="IPR013325">
    <property type="entry name" value="RNA_pol_sigma_r2"/>
</dbReference>
<dbReference type="GO" id="GO:0003677">
    <property type="term" value="F:DNA binding"/>
    <property type="evidence" value="ECO:0007669"/>
    <property type="project" value="InterPro"/>
</dbReference>
<dbReference type="RefSeq" id="WP_157307949.1">
    <property type="nucleotide sequence ID" value="NZ_WRXN01000009.1"/>
</dbReference>
<evidence type="ECO:0000313" key="2">
    <source>
        <dbReference type="EMBL" id="MVT10503.1"/>
    </source>
</evidence>
<accession>A0A7K1U808</accession>
<sequence length="280" mass="31388">MKDYQQVLFPYAYNILGSAEDARDAVQDVLSNYFSADRQGIENETGYLVKSVIHQSINIKNKKKAVPYDPVWLPEPIATEEADQDMHLRDIGSYSMLILLEQLNPKERAVFILKEGFGYSHEEIASVISGTVEMSRKLLSRAKAKLEQSRQPMKLLNSKNAAARLLDQYLNAIRGGDVKTLEGLLSKDIKFVADGGPHLNVVKKLCTGTQEVADLLVFVYNKYQSKSTVVEATINHQPALLYYNAGVLYACQVFTIAEDNSILQISTVLDPEKLKHIHLN</sequence>
<evidence type="ECO:0000259" key="1">
    <source>
        <dbReference type="Pfam" id="PF08281"/>
    </source>
</evidence>
<name>A0A7K1U808_9BACT</name>
<dbReference type="Proteomes" id="UP000461730">
    <property type="component" value="Unassembled WGS sequence"/>
</dbReference>
<dbReference type="Pfam" id="PF08281">
    <property type="entry name" value="Sigma70_r4_2"/>
    <property type="match status" value="1"/>
</dbReference>
<proteinExistence type="predicted"/>
<comment type="caution">
    <text evidence="2">The sequence shown here is derived from an EMBL/GenBank/DDBJ whole genome shotgun (WGS) entry which is preliminary data.</text>
</comment>
<keyword evidence="3" id="KW-1185">Reference proteome</keyword>
<dbReference type="EMBL" id="WRXN01000009">
    <property type="protein sequence ID" value="MVT10503.1"/>
    <property type="molecule type" value="Genomic_DNA"/>
</dbReference>
<dbReference type="PANTHER" id="PTHR30173">
    <property type="entry name" value="SIGMA 19 FACTOR"/>
    <property type="match status" value="1"/>
</dbReference>
<dbReference type="GO" id="GO:0016987">
    <property type="term" value="F:sigma factor activity"/>
    <property type="evidence" value="ECO:0007669"/>
    <property type="project" value="InterPro"/>
</dbReference>
<dbReference type="SUPFAM" id="SSF88659">
    <property type="entry name" value="Sigma3 and sigma4 domains of RNA polymerase sigma factors"/>
    <property type="match status" value="1"/>
</dbReference>
<dbReference type="InterPro" id="IPR032710">
    <property type="entry name" value="NTF2-like_dom_sf"/>
</dbReference>
<dbReference type="InterPro" id="IPR013249">
    <property type="entry name" value="RNA_pol_sigma70_r4_t2"/>
</dbReference>
<dbReference type="InterPro" id="IPR036388">
    <property type="entry name" value="WH-like_DNA-bd_sf"/>
</dbReference>
<dbReference type="Gene3D" id="1.10.10.10">
    <property type="entry name" value="Winged helix-like DNA-binding domain superfamily/Winged helix DNA-binding domain"/>
    <property type="match status" value="1"/>
</dbReference>
<feature type="domain" description="RNA polymerase sigma factor 70 region 4 type 2" evidence="1">
    <location>
        <begin position="99"/>
        <end position="146"/>
    </location>
</feature>
<evidence type="ECO:0000313" key="3">
    <source>
        <dbReference type="Proteomes" id="UP000461730"/>
    </source>
</evidence>
<dbReference type="SUPFAM" id="SSF88946">
    <property type="entry name" value="Sigma2 domain of RNA polymerase sigma factors"/>
    <property type="match status" value="1"/>
</dbReference>
<dbReference type="SUPFAM" id="SSF54427">
    <property type="entry name" value="NTF2-like"/>
    <property type="match status" value="1"/>
</dbReference>
<reference evidence="2 3" key="1">
    <citation type="submission" date="2019-12" db="EMBL/GenBank/DDBJ databases">
        <title>Chitinophaga sp. strain ysch24 (GDMCC 1.1355), whole genome shotgun sequence.</title>
        <authorList>
            <person name="Zhang X."/>
        </authorList>
    </citation>
    <scope>NUCLEOTIDE SEQUENCE [LARGE SCALE GENOMIC DNA]</scope>
    <source>
        <strain evidence="3">ysch24</strain>
    </source>
</reference>
<dbReference type="PANTHER" id="PTHR30173:SF36">
    <property type="entry name" value="ECF RNA POLYMERASE SIGMA FACTOR SIGJ"/>
    <property type="match status" value="1"/>
</dbReference>
<protein>
    <submittedName>
        <fullName evidence="2">RNA polymerase subunit sigma-24</fullName>
    </submittedName>
</protein>
<dbReference type="GO" id="GO:0006352">
    <property type="term" value="P:DNA-templated transcription initiation"/>
    <property type="evidence" value="ECO:0007669"/>
    <property type="project" value="InterPro"/>
</dbReference>